<evidence type="ECO:0000256" key="4">
    <source>
        <dbReference type="ARBA" id="ARBA00023136"/>
    </source>
</evidence>
<dbReference type="InterPro" id="IPR035906">
    <property type="entry name" value="MetI-like_sf"/>
</dbReference>
<dbReference type="AlphaFoldDB" id="A0A7C5XHF1"/>
<evidence type="ECO:0000256" key="2">
    <source>
        <dbReference type="ARBA" id="ARBA00022692"/>
    </source>
</evidence>
<dbReference type="EMBL" id="DRZI01000137">
    <property type="protein sequence ID" value="HHP81661.1"/>
    <property type="molecule type" value="Genomic_DNA"/>
</dbReference>
<feature type="transmembrane region" description="Helical" evidence="5">
    <location>
        <begin position="143"/>
        <end position="166"/>
    </location>
</feature>
<comment type="similarity">
    <text evidence="5">Belongs to the binding-protein-dependent transport system permease family.</text>
</comment>
<dbReference type="Gene3D" id="1.10.3720.10">
    <property type="entry name" value="MetI-like"/>
    <property type="match status" value="1"/>
</dbReference>
<protein>
    <submittedName>
        <fullName evidence="7">ABC transporter permease</fullName>
    </submittedName>
</protein>
<feature type="domain" description="ABC transmembrane type-1" evidence="6">
    <location>
        <begin position="103"/>
        <end position="316"/>
    </location>
</feature>
<feature type="transmembrane region" description="Helical" evidence="5">
    <location>
        <begin position="295"/>
        <end position="316"/>
    </location>
</feature>
<organism evidence="7">
    <name type="scientific">Ignisphaera aggregans</name>
    <dbReference type="NCBI Taxonomy" id="334771"/>
    <lineage>
        <taxon>Archaea</taxon>
        <taxon>Thermoproteota</taxon>
        <taxon>Thermoprotei</taxon>
        <taxon>Desulfurococcales</taxon>
        <taxon>Desulfurococcaceae</taxon>
        <taxon>Ignisphaera</taxon>
    </lineage>
</organism>
<proteinExistence type="inferred from homology"/>
<dbReference type="PROSITE" id="PS50928">
    <property type="entry name" value="ABC_TM1"/>
    <property type="match status" value="1"/>
</dbReference>
<evidence type="ECO:0000313" key="7">
    <source>
        <dbReference type="EMBL" id="HHP81661.1"/>
    </source>
</evidence>
<evidence type="ECO:0000256" key="1">
    <source>
        <dbReference type="ARBA" id="ARBA00004141"/>
    </source>
</evidence>
<gene>
    <name evidence="7" type="ORF">ENM84_03255</name>
</gene>
<feature type="transmembrane region" description="Helical" evidence="5">
    <location>
        <begin position="12"/>
        <end position="30"/>
    </location>
</feature>
<dbReference type="GO" id="GO:0055085">
    <property type="term" value="P:transmembrane transport"/>
    <property type="evidence" value="ECO:0007669"/>
    <property type="project" value="InterPro"/>
</dbReference>
<dbReference type="SUPFAM" id="SSF161098">
    <property type="entry name" value="MetI-like"/>
    <property type="match status" value="1"/>
</dbReference>
<feature type="transmembrane region" description="Helical" evidence="5">
    <location>
        <begin position="255"/>
        <end position="275"/>
    </location>
</feature>
<comment type="subcellular location">
    <subcellularLocation>
        <location evidence="5">Cell membrane</location>
        <topology evidence="5">Multi-pass membrane protein</topology>
    </subcellularLocation>
    <subcellularLocation>
        <location evidence="1">Membrane</location>
        <topology evidence="1">Multi-pass membrane protein</topology>
    </subcellularLocation>
</comment>
<dbReference type="GO" id="GO:0005886">
    <property type="term" value="C:plasma membrane"/>
    <property type="evidence" value="ECO:0007669"/>
    <property type="project" value="UniProtKB-SubCell"/>
</dbReference>
<dbReference type="PANTHER" id="PTHR43376">
    <property type="entry name" value="OLIGOPEPTIDE TRANSPORT SYSTEM PERMEASE PROTEIN"/>
    <property type="match status" value="1"/>
</dbReference>
<keyword evidence="3 5" id="KW-1133">Transmembrane helix</keyword>
<evidence type="ECO:0000256" key="3">
    <source>
        <dbReference type="ARBA" id="ARBA00022989"/>
    </source>
</evidence>
<evidence type="ECO:0000256" key="5">
    <source>
        <dbReference type="RuleBase" id="RU363032"/>
    </source>
</evidence>
<evidence type="ECO:0000259" key="6">
    <source>
        <dbReference type="PROSITE" id="PS50928"/>
    </source>
</evidence>
<dbReference type="Pfam" id="PF00528">
    <property type="entry name" value="BPD_transp_1"/>
    <property type="match status" value="1"/>
</dbReference>
<dbReference type="CDD" id="cd06261">
    <property type="entry name" value="TM_PBP2"/>
    <property type="match status" value="1"/>
</dbReference>
<dbReference type="InterPro" id="IPR000515">
    <property type="entry name" value="MetI-like"/>
</dbReference>
<keyword evidence="2 5" id="KW-0812">Transmembrane</keyword>
<keyword evidence="4 5" id="KW-0472">Membrane</keyword>
<dbReference type="PANTHER" id="PTHR43376:SF1">
    <property type="entry name" value="OLIGOPEPTIDE TRANSPORT SYSTEM PERMEASE PROTEIN"/>
    <property type="match status" value="1"/>
</dbReference>
<accession>A0A7C5XHF1</accession>
<comment type="caution">
    <text evidence="7">The sequence shown here is derived from an EMBL/GenBank/DDBJ whole genome shotgun (WGS) entry which is preliminary data.</text>
</comment>
<feature type="transmembrane region" description="Helical" evidence="5">
    <location>
        <begin position="105"/>
        <end position="131"/>
    </location>
</feature>
<sequence length="332" mass="37024">MKMHWAAKRALFSLSTWFLAISISIIVIVLSPGDPAYILLTGFLQQGMTYDQAMRMVQAYIGFSPHEPWWSKWLRYFSGVVTGNLGTSITYRVPVAQLIAGAIPWSIFFVSYSLSITIVVGILIGLLMAYYRQKILFMRSISTVLTIFNSIPNWILAAIFFVYIGARWRLLPYTGPHSPDVQPGLSLQFIASIFHHYTLPMMVMFLTSLPGWAFSMSAMASAVLKDDYVLAAKARGLPSRRIITVYVARNSILPIYANIAITFAWLLVGTVWLESQFLLPGLGSLLSVTTGSRDFPVIIGVYVIIITAIVLGSLFTDLTYGLIDPRARVEEV</sequence>
<reference evidence="7" key="1">
    <citation type="journal article" date="2020" name="mSystems">
        <title>Genome- and Community-Level Interaction Insights into Carbon Utilization and Element Cycling Functions of Hydrothermarchaeota in Hydrothermal Sediment.</title>
        <authorList>
            <person name="Zhou Z."/>
            <person name="Liu Y."/>
            <person name="Xu W."/>
            <person name="Pan J."/>
            <person name="Luo Z.H."/>
            <person name="Li M."/>
        </authorList>
    </citation>
    <scope>NUCLEOTIDE SEQUENCE [LARGE SCALE GENOMIC DNA]</scope>
    <source>
        <strain evidence="7">SpSt-1121</strain>
    </source>
</reference>
<name>A0A7C5XHF1_9CREN</name>
<keyword evidence="5" id="KW-0813">Transport</keyword>